<organism evidence="1 2">
    <name type="scientific">Datura stramonium</name>
    <name type="common">Jimsonweed</name>
    <name type="synonym">Common thornapple</name>
    <dbReference type="NCBI Taxonomy" id="4076"/>
    <lineage>
        <taxon>Eukaryota</taxon>
        <taxon>Viridiplantae</taxon>
        <taxon>Streptophyta</taxon>
        <taxon>Embryophyta</taxon>
        <taxon>Tracheophyta</taxon>
        <taxon>Spermatophyta</taxon>
        <taxon>Magnoliopsida</taxon>
        <taxon>eudicotyledons</taxon>
        <taxon>Gunneridae</taxon>
        <taxon>Pentapetalae</taxon>
        <taxon>asterids</taxon>
        <taxon>lamiids</taxon>
        <taxon>Solanales</taxon>
        <taxon>Solanaceae</taxon>
        <taxon>Solanoideae</taxon>
        <taxon>Datureae</taxon>
        <taxon>Datura</taxon>
    </lineage>
</organism>
<comment type="caution">
    <text evidence="1">The sequence shown here is derived from an EMBL/GenBank/DDBJ whole genome shotgun (WGS) entry which is preliminary data.</text>
</comment>
<accession>A0ABS8VM48</accession>
<evidence type="ECO:0000313" key="2">
    <source>
        <dbReference type="Proteomes" id="UP000823775"/>
    </source>
</evidence>
<reference evidence="1 2" key="1">
    <citation type="journal article" date="2021" name="BMC Genomics">
        <title>Datura genome reveals duplications of psychoactive alkaloid biosynthetic genes and high mutation rate following tissue culture.</title>
        <authorList>
            <person name="Rajewski A."/>
            <person name="Carter-House D."/>
            <person name="Stajich J."/>
            <person name="Litt A."/>
        </authorList>
    </citation>
    <scope>NUCLEOTIDE SEQUENCE [LARGE SCALE GENOMIC DNA]</scope>
    <source>
        <strain evidence="1">AR-01</strain>
    </source>
</reference>
<sequence>MTRRLRSGSVKCRKARRHSTLSDFRIASAILNQHRRRTTQSSIYQRYLSIDWVAWLGPFTIPVDPYFPELVWESYASYRARQHCLRHKGNFATWPCLTSVWVHGLEVPVTLEAIKSFYWVELIPSHPIFLRMKMDSKAQQFQWVAYIIAHGHPQWALFGGLIHRRDLKYKARI</sequence>
<gene>
    <name evidence="1" type="ORF">HAX54_040066</name>
</gene>
<name>A0ABS8VM48_DATST</name>
<dbReference type="Proteomes" id="UP000823775">
    <property type="component" value="Unassembled WGS sequence"/>
</dbReference>
<proteinExistence type="predicted"/>
<dbReference type="EMBL" id="JACEIK010005606">
    <property type="protein sequence ID" value="MCE0481886.1"/>
    <property type="molecule type" value="Genomic_DNA"/>
</dbReference>
<evidence type="ECO:0000313" key="1">
    <source>
        <dbReference type="EMBL" id="MCE0481886.1"/>
    </source>
</evidence>
<protein>
    <submittedName>
        <fullName evidence="1">Uncharacterized protein</fullName>
    </submittedName>
</protein>
<keyword evidence="2" id="KW-1185">Reference proteome</keyword>